<evidence type="ECO:0000256" key="3">
    <source>
        <dbReference type="ARBA" id="ARBA00023125"/>
    </source>
</evidence>
<keyword evidence="4" id="KW-0804">Transcription</keyword>
<evidence type="ECO:0000256" key="1">
    <source>
        <dbReference type="ARBA" id="ARBA00004123"/>
    </source>
</evidence>
<keyword evidence="9" id="KW-1185">Reference proteome</keyword>
<dbReference type="FunFam" id="4.10.280.10:FF:000009">
    <property type="entry name" value="Transcription factor HES-1"/>
    <property type="match status" value="1"/>
</dbReference>
<dbReference type="EMBL" id="AZBU02000001">
    <property type="protein sequence ID" value="TMS39263.1"/>
    <property type="molecule type" value="Genomic_DNA"/>
</dbReference>
<protein>
    <recommendedName>
        <fullName evidence="7">BHLH domain-containing protein</fullName>
    </recommendedName>
</protein>
<dbReference type="GO" id="GO:0005634">
    <property type="term" value="C:nucleus"/>
    <property type="evidence" value="ECO:0007669"/>
    <property type="project" value="UniProtKB-SubCell"/>
</dbReference>
<evidence type="ECO:0000256" key="5">
    <source>
        <dbReference type="ARBA" id="ARBA00023242"/>
    </source>
</evidence>
<dbReference type="InterPro" id="IPR036638">
    <property type="entry name" value="HLH_DNA-bd_sf"/>
</dbReference>
<dbReference type="SUPFAM" id="SSF47459">
    <property type="entry name" value="HLH, helix-loop-helix DNA-binding domain"/>
    <property type="match status" value="1"/>
</dbReference>
<dbReference type="PANTHER" id="PTHR10985">
    <property type="entry name" value="BASIC HELIX-LOOP-HELIX TRANSCRIPTION FACTOR, HES-RELATED"/>
    <property type="match status" value="1"/>
</dbReference>
<evidence type="ECO:0000313" key="9">
    <source>
        <dbReference type="Proteomes" id="UP000298663"/>
    </source>
</evidence>
<dbReference type="Pfam" id="PF00010">
    <property type="entry name" value="HLH"/>
    <property type="match status" value="1"/>
</dbReference>
<dbReference type="OrthoDB" id="6085656at2759"/>
<gene>
    <name evidence="8" type="ORF">L596_005814</name>
</gene>
<evidence type="ECO:0000256" key="2">
    <source>
        <dbReference type="ARBA" id="ARBA00023015"/>
    </source>
</evidence>
<name>A0A4V6I8S0_STECR</name>
<dbReference type="InterPro" id="IPR050370">
    <property type="entry name" value="HES_HEY"/>
</dbReference>
<sequence length="228" mass="25582">MSMKLSDGASLRKANKPLMEKRRRARINRCLNELKQIIMDKSRQQSATSHTKWEKADILEMTLGYIKSLQEMTVSGEQQFVAGYRKCAEQLEKFEFAERGTSSPSIVSGIREELQKMEEGAECSHLPKPVVSCSSGSPQMSPANTSNSTSPQPFDSNSPEVIMTPEKKPEQKQPQTAPVPSLSSVIPHHLIPFLQPQAHPLLPHPNPLFYMPNFTNLPPPASVFWRPF</sequence>
<dbReference type="GO" id="GO:0046983">
    <property type="term" value="F:protein dimerization activity"/>
    <property type="evidence" value="ECO:0007669"/>
    <property type="project" value="InterPro"/>
</dbReference>
<feature type="compositionally biased region" description="Polar residues" evidence="6">
    <location>
        <begin position="172"/>
        <end position="181"/>
    </location>
</feature>
<evidence type="ECO:0000256" key="6">
    <source>
        <dbReference type="SAM" id="MobiDB-lite"/>
    </source>
</evidence>
<keyword evidence="2" id="KW-0805">Transcription regulation</keyword>
<dbReference type="SMART" id="SM00353">
    <property type="entry name" value="HLH"/>
    <property type="match status" value="1"/>
</dbReference>
<evidence type="ECO:0000313" key="8">
    <source>
        <dbReference type="EMBL" id="TMS39263.1"/>
    </source>
</evidence>
<feature type="domain" description="BHLH" evidence="7">
    <location>
        <begin position="11"/>
        <end position="69"/>
    </location>
</feature>
<dbReference type="EMBL" id="CM016762">
    <property type="protein sequence ID" value="TMS39263.1"/>
    <property type="molecule type" value="Genomic_DNA"/>
</dbReference>
<dbReference type="PROSITE" id="PS50888">
    <property type="entry name" value="BHLH"/>
    <property type="match status" value="1"/>
</dbReference>
<keyword evidence="3" id="KW-0238">DNA-binding</keyword>
<keyword evidence="5" id="KW-0539">Nucleus</keyword>
<proteinExistence type="predicted"/>
<reference evidence="8 9" key="1">
    <citation type="journal article" date="2015" name="Genome Biol.">
        <title>Comparative genomics of Steinernema reveals deeply conserved gene regulatory networks.</title>
        <authorList>
            <person name="Dillman A.R."/>
            <person name="Macchietto M."/>
            <person name="Porter C.F."/>
            <person name="Rogers A."/>
            <person name="Williams B."/>
            <person name="Antoshechkin I."/>
            <person name="Lee M.M."/>
            <person name="Goodwin Z."/>
            <person name="Lu X."/>
            <person name="Lewis E.E."/>
            <person name="Goodrich-Blair H."/>
            <person name="Stock S.P."/>
            <person name="Adams B.J."/>
            <person name="Sternberg P.W."/>
            <person name="Mortazavi A."/>
        </authorList>
    </citation>
    <scope>NUCLEOTIDE SEQUENCE [LARGE SCALE GENOMIC DNA]</scope>
    <source>
        <strain evidence="8 9">ALL</strain>
    </source>
</reference>
<dbReference type="InterPro" id="IPR011598">
    <property type="entry name" value="bHLH_dom"/>
</dbReference>
<dbReference type="GO" id="GO:0003677">
    <property type="term" value="F:DNA binding"/>
    <property type="evidence" value="ECO:0007669"/>
    <property type="project" value="UniProtKB-KW"/>
</dbReference>
<dbReference type="STRING" id="34508.A0A4V6I8S0"/>
<evidence type="ECO:0000256" key="4">
    <source>
        <dbReference type="ARBA" id="ARBA00023163"/>
    </source>
</evidence>
<accession>A0A4V6I8S0</accession>
<comment type="caution">
    <text evidence="8">The sequence shown here is derived from an EMBL/GenBank/DDBJ whole genome shotgun (WGS) entry which is preliminary data.</text>
</comment>
<organism evidence="8 9">
    <name type="scientific">Steinernema carpocapsae</name>
    <name type="common">Entomopathogenic nematode</name>
    <dbReference type="NCBI Taxonomy" id="34508"/>
    <lineage>
        <taxon>Eukaryota</taxon>
        <taxon>Metazoa</taxon>
        <taxon>Ecdysozoa</taxon>
        <taxon>Nematoda</taxon>
        <taxon>Chromadorea</taxon>
        <taxon>Rhabditida</taxon>
        <taxon>Tylenchina</taxon>
        <taxon>Panagrolaimomorpha</taxon>
        <taxon>Strongyloidoidea</taxon>
        <taxon>Steinernematidae</taxon>
        <taxon>Steinernema</taxon>
    </lineage>
</organism>
<dbReference type="Gene3D" id="4.10.280.10">
    <property type="entry name" value="Helix-loop-helix DNA-binding domain"/>
    <property type="match status" value="1"/>
</dbReference>
<feature type="region of interest" description="Disordered" evidence="6">
    <location>
        <begin position="128"/>
        <end position="181"/>
    </location>
</feature>
<dbReference type="Proteomes" id="UP000298663">
    <property type="component" value="Chromosome X"/>
</dbReference>
<comment type="subcellular location">
    <subcellularLocation>
        <location evidence="1">Nucleus</location>
    </subcellularLocation>
</comment>
<dbReference type="AlphaFoldDB" id="A0A4V6I8S0"/>
<reference evidence="8 9" key="2">
    <citation type="journal article" date="2019" name="G3 (Bethesda)">
        <title>Hybrid Assembly of the Genome of the Entomopathogenic Nematode Steinernema carpocapsae Identifies the X-Chromosome.</title>
        <authorList>
            <person name="Serra L."/>
            <person name="Macchietto M."/>
            <person name="Macias-Munoz A."/>
            <person name="McGill C.J."/>
            <person name="Rodriguez I.M."/>
            <person name="Rodriguez B."/>
            <person name="Murad R."/>
            <person name="Mortazavi A."/>
        </authorList>
    </citation>
    <scope>NUCLEOTIDE SEQUENCE [LARGE SCALE GENOMIC DNA]</scope>
    <source>
        <strain evidence="8 9">ALL</strain>
    </source>
</reference>
<feature type="compositionally biased region" description="Polar residues" evidence="6">
    <location>
        <begin position="132"/>
        <end position="159"/>
    </location>
</feature>
<dbReference type="CDD" id="cd11410">
    <property type="entry name" value="bHLH_O_HES"/>
    <property type="match status" value="1"/>
</dbReference>
<evidence type="ECO:0000259" key="7">
    <source>
        <dbReference type="PROSITE" id="PS50888"/>
    </source>
</evidence>